<accession>A0AA35KBE2</accession>
<evidence type="ECO:0000313" key="10">
    <source>
        <dbReference type="Proteomes" id="UP001178461"/>
    </source>
</evidence>
<dbReference type="Pfam" id="PF00046">
    <property type="entry name" value="Homeodomain"/>
    <property type="match status" value="1"/>
</dbReference>
<dbReference type="GO" id="GO:0000981">
    <property type="term" value="F:DNA-binding transcription factor activity, RNA polymerase II-specific"/>
    <property type="evidence" value="ECO:0007669"/>
    <property type="project" value="TreeGrafter"/>
</dbReference>
<dbReference type="PANTHER" id="PTHR46123">
    <property type="entry name" value="MIX-TYPE HOMEOBOX GENE 1-RELATED"/>
    <property type="match status" value="1"/>
</dbReference>
<reference evidence="9" key="1">
    <citation type="submission" date="2022-12" db="EMBL/GenBank/DDBJ databases">
        <authorList>
            <person name="Alioto T."/>
            <person name="Alioto T."/>
            <person name="Gomez Garrido J."/>
        </authorList>
    </citation>
    <scope>NUCLEOTIDE SEQUENCE</scope>
</reference>
<dbReference type="SUPFAM" id="SSF46689">
    <property type="entry name" value="Homeodomain-like"/>
    <property type="match status" value="1"/>
</dbReference>
<comment type="subcellular location">
    <subcellularLocation>
        <location evidence="1 5 6">Nucleus</location>
    </subcellularLocation>
</comment>
<dbReference type="PROSITE" id="PS50071">
    <property type="entry name" value="HOMEOBOX_2"/>
    <property type="match status" value="1"/>
</dbReference>
<dbReference type="GO" id="GO:0000977">
    <property type="term" value="F:RNA polymerase II transcription regulatory region sequence-specific DNA binding"/>
    <property type="evidence" value="ECO:0007669"/>
    <property type="project" value="TreeGrafter"/>
</dbReference>
<protein>
    <submittedName>
        <fullName evidence="9">Mix-type homeobox gene 1</fullName>
    </submittedName>
</protein>
<dbReference type="InterPro" id="IPR009057">
    <property type="entry name" value="Homeodomain-like_sf"/>
</dbReference>
<evidence type="ECO:0000256" key="5">
    <source>
        <dbReference type="PROSITE-ProRule" id="PRU00108"/>
    </source>
</evidence>
<dbReference type="InterPro" id="IPR001356">
    <property type="entry name" value="HD"/>
</dbReference>
<name>A0AA35KBE2_9SAUR</name>
<feature type="domain" description="Homeobox" evidence="8">
    <location>
        <begin position="38"/>
        <end position="98"/>
    </location>
</feature>
<dbReference type="Gene3D" id="1.10.10.60">
    <property type="entry name" value="Homeodomain-like"/>
    <property type="match status" value="1"/>
</dbReference>
<dbReference type="PANTHER" id="PTHR46123:SF4">
    <property type="entry name" value="MIX-TYPE HOMEOBOX GENE 1-RELATED"/>
    <property type="match status" value="1"/>
</dbReference>
<feature type="DNA-binding region" description="Homeobox" evidence="5">
    <location>
        <begin position="40"/>
        <end position="99"/>
    </location>
</feature>
<organism evidence="9 10">
    <name type="scientific">Podarcis lilfordi</name>
    <name type="common">Lilford's wall lizard</name>
    <dbReference type="NCBI Taxonomy" id="74358"/>
    <lineage>
        <taxon>Eukaryota</taxon>
        <taxon>Metazoa</taxon>
        <taxon>Chordata</taxon>
        <taxon>Craniata</taxon>
        <taxon>Vertebrata</taxon>
        <taxon>Euteleostomi</taxon>
        <taxon>Lepidosauria</taxon>
        <taxon>Squamata</taxon>
        <taxon>Bifurcata</taxon>
        <taxon>Unidentata</taxon>
        <taxon>Episquamata</taxon>
        <taxon>Laterata</taxon>
        <taxon>Lacertibaenia</taxon>
        <taxon>Lacertidae</taxon>
        <taxon>Podarcis</taxon>
    </lineage>
</organism>
<dbReference type="SMART" id="SM00389">
    <property type="entry name" value="HOX"/>
    <property type="match status" value="1"/>
</dbReference>
<evidence type="ECO:0000256" key="7">
    <source>
        <dbReference type="SAM" id="MobiDB-lite"/>
    </source>
</evidence>
<keyword evidence="3 5" id="KW-0371">Homeobox</keyword>
<evidence type="ECO:0000256" key="3">
    <source>
        <dbReference type="ARBA" id="ARBA00023155"/>
    </source>
</evidence>
<evidence type="ECO:0000256" key="2">
    <source>
        <dbReference type="ARBA" id="ARBA00023125"/>
    </source>
</evidence>
<evidence type="ECO:0000313" key="9">
    <source>
        <dbReference type="EMBL" id="CAI5774349.1"/>
    </source>
</evidence>
<keyword evidence="4 5" id="KW-0539">Nucleus</keyword>
<feature type="region of interest" description="Disordered" evidence="7">
    <location>
        <begin position="1"/>
        <end position="20"/>
    </location>
</feature>
<sequence>MTPTPPRRGDPPVSTVENEDTDIIQWVCANEEATPKPEEIGEKRTVFSPSHVELLKKSFEEDPYPGYETREALARCIGIEEDRVHTWFQNRRARTKVTGSKTMIRNQATTPYSRSDRRSPSTPGSNARSPTQQHYQPRSFHYPESYEGAGFWQSPLSTTQPGEPVYAAQQQNSQELNPVHYQPAAVGGTGLCETSKASNCPVPYYGAEMMRQPPPSAGNFCTPSSSKTPWSAMGNSHAMGNTYATGNYPAANPVQMLPEDYQNGQQSNIFPSLDIYSRYLPIYTHPYEYILQFFSKVCYFNAFVWDHHLAFLLLKHSLPFAQQKCHQLTVSHHCVFMAARHGTKGMKS</sequence>
<evidence type="ECO:0000256" key="4">
    <source>
        <dbReference type="ARBA" id="ARBA00023242"/>
    </source>
</evidence>
<feature type="compositionally biased region" description="Polar residues" evidence="7">
    <location>
        <begin position="98"/>
        <end position="113"/>
    </location>
</feature>
<keyword evidence="10" id="KW-1185">Reference proteome</keyword>
<dbReference type="CDD" id="cd00086">
    <property type="entry name" value="homeodomain"/>
    <property type="match status" value="1"/>
</dbReference>
<dbReference type="Proteomes" id="UP001178461">
    <property type="component" value="Chromosome 5"/>
</dbReference>
<gene>
    <name evidence="9" type="ORF">PODLI_1B026831</name>
</gene>
<dbReference type="GO" id="GO:0005634">
    <property type="term" value="C:nucleus"/>
    <property type="evidence" value="ECO:0007669"/>
    <property type="project" value="UniProtKB-SubCell"/>
</dbReference>
<keyword evidence="2 5" id="KW-0238">DNA-binding</keyword>
<evidence type="ECO:0000256" key="6">
    <source>
        <dbReference type="RuleBase" id="RU000682"/>
    </source>
</evidence>
<dbReference type="EMBL" id="OX395130">
    <property type="protein sequence ID" value="CAI5774349.1"/>
    <property type="molecule type" value="Genomic_DNA"/>
</dbReference>
<dbReference type="AlphaFoldDB" id="A0AA35KBE2"/>
<evidence type="ECO:0000256" key="1">
    <source>
        <dbReference type="ARBA" id="ARBA00004123"/>
    </source>
</evidence>
<feature type="region of interest" description="Disordered" evidence="7">
    <location>
        <begin position="98"/>
        <end position="138"/>
    </location>
</feature>
<proteinExistence type="predicted"/>
<dbReference type="InterPro" id="IPR051306">
    <property type="entry name" value="Homeobox_regulator"/>
</dbReference>
<evidence type="ECO:0000259" key="8">
    <source>
        <dbReference type="PROSITE" id="PS50071"/>
    </source>
</evidence>
<feature type="compositionally biased region" description="Polar residues" evidence="7">
    <location>
        <begin position="120"/>
        <end position="136"/>
    </location>
</feature>